<evidence type="ECO:0000313" key="3">
    <source>
        <dbReference type="Proteomes" id="UP000243797"/>
    </source>
</evidence>
<name>A0A2K1QIJ5_9PEZI</name>
<comment type="caution">
    <text evidence="2">The sequence shown here is derived from an EMBL/GenBank/DDBJ whole genome shotgun (WGS) entry which is preliminary data.</text>
</comment>
<dbReference type="PANTHER" id="PTHR34861:SF11">
    <property type="entry name" value="CYCLASE"/>
    <property type="match status" value="1"/>
</dbReference>
<proteinExistence type="inferred from homology"/>
<dbReference type="AlphaFoldDB" id="A0A2K1QIJ5"/>
<keyword evidence="3" id="KW-1185">Reference proteome</keyword>
<dbReference type="EMBL" id="NKHZ01000082">
    <property type="protein sequence ID" value="PNS14712.1"/>
    <property type="molecule type" value="Genomic_DNA"/>
</dbReference>
<evidence type="ECO:0000313" key="2">
    <source>
        <dbReference type="EMBL" id="PNS14712.1"/>
    </source>
</evidence>
<comment type="similarity">
    <text evidence="1">Belongs to the Cyclase 1 superfamily.</text>
</comment>
<dbReference type="InterPro" id="IPR007325">
    <property type="entry name" value="KFase/CYL"/>
</dbReference>
<reference evidence="2 3" key="1">
    <citation type="submission" date="2017-06" db="EMBL/GenBank/DDBJ databases">
        <title>Draft genome sequence of a variant of Elsinoe murrayae.</title>
        <authorList>
            <person name="Cheng Q."/>
        </authorList>
    </citation>
    <scope>NUCLEOTIDE SEQUENCE [LARGE SCALE GENOMIC DNA]</scope>
    <source>
        <strain evidence="2 3">CQ-2017a</strain>
    </source>
</reference>
<dbReference type="InterPro" id="IPR037175">
    <property type="entry name" value="KFase_sf"/>
</dbReference>
<dbReference type="GO" id="GO:0019441">
    <property type="term" value="P:L-tryptophan catabolic process to kynurenine"/>
    <property type="evidence" value="ECO:0007669"/>
    <property type="project" value="InterPro"/>
</dbReference>
<evidence type="ECO:0008006" key="4">
    <source>
        <dbReference type="Google" id="ProtNLM"/>
    </source>
</evidence>
<accession>A0A2K1QIJ5</accession>
<dbReference type="Pfam" id="PF04199">
    <property type="entry name" value="Cyclase"/>
    <property type="match status" value="1"/>
</dbReference>
<protein>
    <recommendedName>
        <fullName evidence="4">Cyclase</fullName>
    </recommendedName>
</protein>
<dbReference type="PANTHER" id="PTHR34861">
    <property type="match status" value="1"/>
</dbReference>
<dbReference type="InParanoid" id="A0A2K1QIJ5"/>
<dbReference type="Gene3D" id="3.50.30.50">
    <property type="entry name" value="Putative cyclase"/>
    <property type="match status" value="1"/>
</dbReference>
<evidence type="ECO:0000256" key="1">
    <source>
        <dbReference type="ARBA" id="ARBA00007865"/>
    </source>
</evidence>
<dbReference type="Proteomes" id="UP000243797">
    <property type="component" value="Unassembled WGS sequence"/>
</dbReference>
<sequence>MAPIKVPRYSELPIQEGAPKGSAWGVFDKGGQKDVYGTLNFITPEAVLAAKEEIKLGQSVVLNLPMHLPYYSPTSRKPLTHTPLCDGGGMKFCDDEIHLNTQGSSQWDGLLHWPRQDTDVFYNGATYEDAGRTRTDKSLAIQNLSERGGIVARGILLDFVRYAAAHNIEYNPMSPFAITLAHVKAMIAEQAVEIRQGDILLVRMGVSKYLRTTSKQDQIASQLVGTGGLDATPDLIEWLWDSNFAAVGSDSMAVEAIPASDGSWLNLHTAAIPGWGMMLGELLDLEALAALTEEENRWTFFLTICPLNLEGGAATVANTLAIM</sequence>
<dbReference type="OrthoDB" id="5396at2759"/>
<gene>
    <name evidence="2" type="ORF">CAC42_1734</name>
</gene>
<dbReference type="GO" id="GO:0004061">
    <property type="term" value="F:arylformamidase activity"/>
    <property type="evidence" value="ECO:0007669"/>
    <property type="project" value="InterPro"/>
</dbReference>
<organism evidence="2 3">
    <name type="scientific">Sphaceloma murrayae</name>
    <dbReference type="NCBI Taxonomy" id="2082308"/>
    <lineage>
        <taxon>Eukaryota</taxon>
        <taxon>Fungi</taxon>
        <taxon>Dikarya</taxon>
        <taxon>Ascomycota</taxon>
        <taxon>Pezizomycotina</taxon>
        <taxon>Dothideomycetes</taxon>
        <taxon>Dothideomycetidae</taxon>
        <taxon>Myriangiales</taxon>
        <taxon>Elsinoaceae</taxon>
        <taxon>Sphaceloma</taxon>
    </lineage>
</organism>
<dbReference type="SUPFAM" id="SSF102198">
    <property type="entry name" value="Putative cyclase"/>
    <property type="match status" value="1"/>
</dbReference>